<dbReference type="EMBL" id="KB446542">
    <property type="protein sequence ID" value="EME41838.1"/>
    <property type="molecule type" value="Genomic_DNA"/>
</dbReference>
<sequence>MSRADGRRRNRSPPCWGVWGMRPRRRDLKLARSCYPEGKTCSTSVWKATDRSISRRRDTKVGDGQVEQGNELLVTLSPAHVETRLATR</sequence>
<reference evidence="2" key="1">
    <citation type="journal article" date="2012" name="PLoS Genet.">
        <title>The genomes of the fungal plant pathogens Cladosporium fulvum and Dothistroma septosporum reveal adaptation to different hosts and lifestyles but also signatures of common ancestry.</title>
        <authorList>
            <person name="de Wit P.J.G.M."/>
            <person name="van der Burgt A."/>
            <person name="Oekmen B."/>
            <person name="Stergiopoulos I."/>
            <person name="Abd-Elsalam K.A."/>
            <person name="Aerts A.L."/>
            <person name="Bahkali A.H."/>
            <person name="Beenen H.G."/>
            <person name="Chettri P."/>
            <person name="Cox M.P."/>
            <person name="Datema E."/>
            <person name="de Vries R.P."/>
            <person name="Dhillon B."/>
            <person name="Ganley A.R."/>
            <person name="Griffiths S.A."/>
            <person name="Guo Y."/>
            <person name="Hamelin R.C."/>
            <person name="Henrissat B."/>
            <person name="Kabir M.S."/>
            <person name="Jashni M.K."/>
            <person name="Kema G."/>
            <person name="Klaubauf S."/>
            <person name="Lapidus A."/>
            <person name="Levasseur A."/>
            <person name="Lindquist E."/>
            <person name="Mehrabi R."/>
            <person name="Ohm R.A."/>
            <person name="Owen T.J."/>
            <person name="Salamov A."/>
            <person name="Schwelm A."/>
            <person name="Schijlen E."/>
            <person name="Sun H."/>
            <person name="van den Burg H.A."/>
            <person name="van Ham R.C.H.J."/>
            <person name="Zhang S."/>
            <person name="Goodwin S.B."/>
            <person name="Grigoriev I.V."/>
            <person name="Collemare J."/>
            <person name="Bradshaw R.E."/>
        </authorList>
    </citation>
    <scope>NUCLEOTIDE SEQUENCE [LARGE SCALE GENOMIC DNA]</scope>
    <source>
        <strain evidence="2">NZE10 / CBS 128990</strain>
    </source>
</reference>
<organism evidence="1 2">
    <name type="scientific">Dothistroma septosporum (strain NZE10 / CBS 128990)</name>
    <name type="common">Red band needle blight fungus</name>
    <name type="synonym">Mycosphaerella pini</name>
    <dbReference type="NCBI Taxonomy" id="675120"/>
    <lineage>
        <taxon>Eukaryota</taxon>
        <taxon>Fungi</taxon>
        <taxon>Dikarya</taxon>
        <taxon>Ascomycota</taxon>
        <taxon>Pezizomycotina</taxon>
        <taxon>Dothideomycetes</taxon>
        <taxon>Dothideomycetidae</taxon>
        <taxon>Mycosphaerellales</taxon>
        <taxon>Mycosphaerellaceae</taxon>
        <taxon>Dothistroma</taxon>
    </lineage>
</organism>
<evidence type="ECO:0000313" key="1">
    <source>
        <dbReference type="EMBL" id="EME41838.1"/>
    </source>
</evidence>
<reference evidence="1 2" key="2">
    <citation type="journal article" date="2012" name="PLoS Pathog.">
        <title>Diverse lifestyles and strategies of plant pathogenesis encoded in the genomes of eighteen Dothideomycetes fungi.</title>
        <authorList>
            <person name="Ohm R.A."/>
            <person name="Feau N."/>
            <person name="Henrissat B."/>
            <person name="Schoch C.L."/>
            <person name="Horwitz B.A."/>
            <person name="Barry K.W."/>
            <person name="Condon B.J."/>
            <person name="Copeland A.C."/>
            <person name="Dhillon B."/>
            <person name="Glaser F."/>
            <person name="Hesse C.N."/>
            <person name="Kosti I."/>
            <person name="LaButti K."/>
            <person name="Lindquist E.A."/>
            <person name="Lucas S."/>
            <person name="Salamov A.A."/>
            <person name="Bradshaw R.E."/>
            <person name="Ciuffetti L."/>
            <person name="Hamelin R.C."/>
            <person name="Kema G.H.J."/>
            <person name="Lawrence C."/>
            <person name="Scott J.A."/>
            <person name="Spatafora J.W."/>
            <person name="Turgeon B.G."/>
            <person name="de Wit P.J.G.M."/>
            <person name="Zhong S."/>
            <person name="Goodwin S.B."/>
            <person name="Grigoriev I.V."/>
        </authorList>
    </citation>
    <scope>NUCLEOTIDE SEQUENCE [LARGE SCALE GENOMIC DNA]</scope>
    <source>
        <strain evidence="2">NZE10 / CBS 128990</strain>
    </source>
</reference>
<proteinExistence type="predicted"/>
<accession>N1PGU2</accession>
<keyword evidence="2" id="KW-1185">Reference proteome</keyword>
<gene>
    <name evidence="1" type="ORF">DOTSEDRAFT_74037</name>
</gene>
<protein>
    <submittedName>
        <fullName evidence="1">Uncharacterized protein</fullName>
    </submittedName>
</protein>
<dbReference type="AlphaFoldDB" id="N1PGU2"/>
<name>N1PGU2_DOTSN</name>
<dbReference type="Proteomes" id="UP000016933">
    <property type="component" value="Unassembled WGS sequence"/>
</dbReference>
<evidence type="ECO:0000313" key="2">
    <source>
        <dbReference type="Proteomes" id="UP000016933"/>
    </source>
</evidence>
<dbReference type="HOGENOM" id="CLU_2469056_0_0_1"/>